<keyword evidence="2" id="KW-1185">Reference proteome</keyword>
<name>A0AA38IYB0_9CUCU</name>
<reference evidence="1" key="1">
    <citation type="journal article" date="2023" name="G3 (Bethesda)">
        <title>Whole genome assemblies of Zophobas morio and Tenebrio molitor.</title>
        <authorList>
            <person name="Kaur S."/>
            <person name="Stinson S.A."/>
            <person name="diCenzo G.C."/>
        </authorList>
    </citation>
    <scope>NUCLEOTIDE SEQUENCE</scope>
    <source>
        <strain evidence="1">QUZm001</strain>
    </source>
</reference>
<evidence type="ECO:0000313" key="1">
    <source>
        <dbReference type="EMBL" id="KAJ3665535.1"/>
    </source>
</evidence>
<organism evidence="1 2">
    <name type="scientific">Zophobas morio</name>
    <dbReference type="NCBI Taxonomy" id="2755281"/>
    <lineage>
        <taxon>Eukaryota</taxon>
        <taxon>Metazoa</taxon>
        <taxon>Ecdysozoa</taxon>
        <taxon>Arthropoda</taxon>
        <taxon>Hexapoda</taxon>
        <taxon>Insecta</taxon>
        <taxon>Pterygota</taxon>
        <taxon>Neoptera</taxon>
        <taxon>Endopterygota</taxon>
        <taxon>Coleoptera</taxon>
        <taxon>Polyphaga</taxon>
        <taxon>Cucujiformia</taxon>
        <taxon>Tenebrionidae</taxon>
        <taxon>Zophobas</taxon>
    </lineage>
</organism>
<accession>A0AA38IYB0</accession>
<evidence type="ECO:0000313" key="2">
    <source>
        <dbReference type="Proteomes" id="UP001168821"/>
    </source>
</evidence>
<dbReference type="AlphaFoldDB" id="A0AA38IYB0"/>
<dbReference type="EMBL" id="JALNTZ010000001">
    <property type="protein sequence ID" value="KAJ3665535.1"/>
    <property type="molecule type" value="Genomic_DNA"/>
</dbReference>
<gene>
    <name evidence="1" type="ORF">Zmor_001027</name>
</gene>
<protein>
    <submittedName>
        <fullName evidence="1">Uncharacterized protein</fullName>
    </submittedName>
</protein>
<comment type="caution">
    <text evidence="1">The sequence shown here is derived from an EMBL/GenBank/DDBJ whole genome shotgun (WGS) entry which is preliminary data.</text>
</comment>
<proteinExistence type="predicted"/>
<sequence>METRGLLTRLTFKYLRSAGLTSETEGFIAACQDNVINTLVYRRNVMGVQVPDVSCRACRRAPETLMHLLSVCPAKAVSVYIH</sequence>
<dbReference type="Proteomes" id="UP001168821">
    <property type="component" value="Unassembled WGS sequence"/>
</dbReference>